<dbReference type="Gene3D" id="3.40.50.1240">
    <property type="entry name" value="Phosphoglycerate mutase-like"/>
    <property type="match status" value="1"/>
</dbReference>
<dbReference type="AlphaFoldDB" id="A0A9P7RXW8"/>
<dbReference type="Proteomes" id="UP001049176">
    <property type="component" value="Chromosome 6"/>
</dbReference>
<evidence type="ECO:0000313" key="4">
    <source>
        <dbReference type="Proteomes" id="UP001049176"/>
    </source>
</evidence>
<feature type="transmembrane region" description="Helical" evidence="2">
    <location>
        <begin position="399"/>
        <end position="424"/>
    </location>
</feature>
<dbReference type="PANTHER" id="PTHR11567">
    <property type="entry name" value="ACID PHOSPHATASE-RELATED"/>
    <property type="match status" value="1"/>
</dbReference>
<comment type="similarity">
    <text evidence="1">Belongs to the histidine acid phosphatase family.</text>
</comment>
<keyword evidence="2" id="KW-0472">Membrane</keyword>
<protein>
    <recommendedName>
        <fullName evidence="5">Phosphoglycerate mutase-like protein</fullName>
    </recommendedName>
</protein>
<dbReference type="InterPro" id="IPR050645">
    <property type="entry name" value="Histidine_acid_phosphatase"/>
</dbReference>
<gene>
    <name evidence="3" type="ORF">E1B28_010509</name>
</gene>
<dbReference type="GeneID" id="66079585"/>
<organism evidence="3 4">
    <name type="scientific">Marasmius oreades</name>
    <name type="common">fairy-ring Marasmius</name>
    <dbReference type="NCBI Taxonomy" id="181124"/>
    <lineage>
        <taxon>Eukaryota</taxon>
        <taxon>Fungi</taxon>
        <taxon>Dikarya</taxon>
        <taxon>Basidiomycota</taxon>
        <taxon>Agaricomycotina</taxon>
        <taxon>Agaricomycetes</taxon>
        <taxon>Agaricomycetidae</taxon>
        <taxon>Agaricales</taxon>
        <taxon>Marasmiineae</taxon>
        <taxon>Marasmiaceae</taxon>
        <taxon>Marasmius</taxon>
    </lineage>
</organism>
<dbReference type="RefSeq" id="XP_043007948.1">
    <property type="nucleotide sequence ID" value="XM_043155479.1"/>
</dbReference>
<proteinExistence type="inferred from homology"/>
<dbReference type="OrthoDB" id="258392at2759"/>
<sequence>MSDSKVLGVLILARHGDRQGFYQSPTSYTPTATKITPLGNREEFLLGQYLRARYLNASSPTFISNVNASIVDPNQVLVRADAGGEGGVILQSAMSLTQGLFPADADYNTTLANGTTVQGPLDGYQYVSIESVEPNNDISLEGWTSCSAFDKSTQEFYQSPEFKQKATESQSFLSQLARFLDGRPVTLDNMWNIFDFMNVRNIHDQEFHNNLPPTFLQQARHLANYHEYGVFSDKELNGIGNIAFRTTIPSVVKNLNSIANDTDPLKFVYYATAYKPFLSLFNMTGVAQMNPDLAGIVNYAGTVALEVRQLADSSKVVRFNFKNGTEDTYKRYPFMGSSSGEVPLEQFIQHLQPAAINSTADWCTVCGNDKDRGCGALALAASQAQESIHQKISPVGAGVLGAGLTLFVAIVMLLVLSFLGLVAFGKKGKRRSIGSVTSYEKA</sequence>
<dbReference type="KEGG" id="more:E1B28_010509"/>
<comment type="caution">
    <text evidence="3">The sequence shown here is derived from an EMBL/GenBank/DDBJ whole genome shotgun (WGS) entry which is preliminary data.</text>
</comment>
<dbReference type="EMBL" id="CM032186">
    <property type="protein sequence ID" value="KAG7091478.1"/>
    <property type="molecule type" value="Genomic_DNA"/>
</dbReference>
<keyword evidence="2" id="KW-1133">Transmembrane helix</keyword>
<evidence type="ECO:0000313" key="3">
    <source>
        <dbReference type="EMBL" id="KAG7091478.1"/>
    </source>
</evidence>
<dbReference type="PANTHER" id="PTHR11567:SF142">
    <property type="entry name" value="PHOSPHOGLYCERATE MUTASE-LIKE PROTEIN"/>
    <property type="match status" value="1"/>
</dbReference>
<reference evidence="3" key="1">
    <citation type="journal article" date="2021" name="Genome Biol. Evol.">
        <title>The assembled and annotated genome of the fairy-ring fungus Marasmius oreades.</title>
        <authorList>
            <person name="Hiltunen M."/>
            <person name="Ament-Velasquez S.L."/>
            <person name="Johannesson H."/>
        </authorList>
    </citation>
    <scope>NUCLEOTIDE SEQUENCE</scope>
    <source>
        <strain evidence="3">03SP1</strain>
    </source>
</reference>
<accession>A0A9P7RXW8</accession>
<dbReference type="SUPFAM" id="SSF53254">
    <property type="entry name" value="Phosphoglycerate mutase-like"/>
    <property type="match status" value="1"/>
</dbReference>
<name>A0A9P7RXW8_9AGAR</name>
<dbReference type="Pfam" id="PF00328">
    <property type="entry name" value="His_Phos_2"/>
    <property type="match status" value="1"/>
</dbReference>
<evidence type="ECO:0000256" key="2">
    <source>
        <dbReference type="SAM" id="Phobius"/>
    </source>
</evidence>
<dbReference type="GO" id="GO:0016791">
    <property type="term" value="F:phosphatase activity"/>
    <property type="evidence" value="ECO:0007669"/>
    <property type="project" value="TreeGrafter"/>
</dbReference>
<dbReference type="InterPro" id="IPR000560">
    <property type="entry name" value="His_Pase_clade-2"/>
</dbReference>
<evidence type="ECO:0000256" key="1">
    <source>
        <dbReference type="ARBA" id="ARBA00005375"/>
    </source>
</evidence>
<keyword evidence="2" id="KW-0812">Transmembrane</keyword>
<keyword evidence="4" id="KW-1185">Reference proteome</keyword>
<dbReference type="InterPro" id="IPR029033">
    <property type="entry name" value="His_PPase_superfam"/>
</dbReference>
<evidence type="ECO:0008006" key="5">
    <source>
        <dbReference type="Google" id="ProtNLM"/>
    </source>
</evidence>